<keyword evidence="3" id="KW-1185">Reference proteome</keyword>
<proteinExistence type="predicted"/>
<evidence type="ECO:0000313" key="2">
    <source>
        <dbReference type="EMBL" id="MBB3327466.1"/>
    </source>
</evidence>
<sequence>MVDTLTLRFEGEDEDGTKLHELRASHVAEVLQGLVGLTGDFVKAGAFGDGPAGSEVLVRPAQEGSFLIEVVRFVHDNQDGIKTSLEYAGVPTVSQIIYWSSKSARATVKAVDHSLDNGKVGLSWSDDTYEEVPEAVWEELNKRKRRRKKQLRQIMAPLSDSRVTQVQVQSPPPVAAIEADAETETDEGEDADDFTLTRPDYDAARPEDEVEETENVFETEAQMSAIDFDRPDNWRVKTAEVKRNATVEDADFLALVAGGLAIRKTDIFNLRVRENATEKNGRTTRTWTVLEVLEHRRAAHDNDA</sequence>
<protein>
    <submittedName>
        <fullName evidence="2">Uncharacterized protein</fullName>
    </submittedName>
</protein>
<comment type="caution">
    <text evidence="2">The sequence shown here is derived from an EMBL/GenBank/DDBJ whole genome shotgun (WGS) entry which is preliminary data.</text>
</comment>
<gene>
    <name evidence="2" type="ORF">FHX39_002410</name>
</gene>
<reference evidence="2 3" key="1">
    <citation type="submission" date="2020-08" db="EMBL/GenBank/DDBJ databases">
        <title>Sequencing the genomes of 1000 actinobacteria strains.</title>
        <authorList>
            <person name="Klenk H.-P."/>
        </authorList>
    </citation>
    <scope>NUCLEOTIDE SEQUENCE [LARGE SCALE GENOMIC DNA]</scope>
    <source>
        <strain evidence="2 3">DSM 11053</strain>
    </source>
</reference>
<dbReference type="RefSeq" id="WP_198423369.1">
    <property type="nucleotide sequence ID" value="NZ_JACHZG010000001.1"/>
</dbReference>
<dbReference type="AlphaFoldDB" id="A0A7W5JW81"/>
<evidence type="ECO:0000313" key="3">
    <source>
        <dbReference type="Proteomes" id="UP000565572"/>
    </source>
</evidence>
<name>A0A7W5JW81_9ACTN</name>
<organism evidence="2 3">
    <name type="scientific">Microlunatus antarcticus</name>
    <dbReference type="NCBI Taxonomy" id="53388"/>
    <lineage>
        <taxon>Bacteria</taxon>
        <taxon>Bacillati</taxon>
        <taxon>Actinomycetota</taxon>
        <taxon>Actinomycetes</taxon>
        <taxon>Propionibacteriales</taxon>
        <taxon>Propionibacteriaceae</taxon>
        <taxon>Microlunatus</taxon>
    </lineage>
</organism>
<accession>A0A7W5JW81</accession>
<evidence type="ECO:0000256" key="1">
    <source>
        <dbReference type="SAM" id="MobiDB-lite"/>
    </source>
</evidence>
<feature type="region of interest" description="Disordered" evidence="1">
    <location>
        <begin position="178"/>
        <end position="200"/>
    </location>
</feature>
<dbReference type="EMBL" id="JACHZG010000001">
    <property type="protein sequence ID" value="MBB3327466.1"/>
    <property type="molecule type" value="Genomic_DNA"/>
</dbReference>
<dbReference type="Proteomes" id="UP000565572">
    <property type="component" value="Unassembled WGS sequence"/>
</dbReference>
<feature type="compositionally biased region" description="Acidic residues" evidence="1">
    <location>
        <begin position="179"/>
        <end position="193"/>
    </location>
</feature>